<evidence type="ECO:0000256" key="5">
    <source>
        <dbReference type="ARBA" id="ARBA00023180"/>
    </source>
</evidence>
<evidence type="ECO:0000256" key="3">
    <source>
        <dbReference type="ARBA" id="ARBA00022729"/>
    </source>
</evidence>
<keyword evidence="2" id="KW-0645">Protease</keyword>
<reference evidence="7" key="1">
    <citation type="submission" date="2023-08" db="EMBL/GenBank/DDBJ databases">
        <title>Black Yeasts Isolated from many extreme environments.</title>
        <authorList>
            <person name="Coleine C."/>
            <person name="Stajich J.E."/>
            <person name="Selbmann L."/>
        </authorList>
    </citation>
    <scope>NUCLEOTIDE SEQUENCE</scope>
    <source>
        <strain evidence="7">CCFEE 5810</strain>
    </source>
</reference>
<evidence type="ECO:0000256" key="2">
    <source>
        <dbReference type="ARBA" id="ARBA00022670"/>
    </source>
</evidence>
<accession>A0AAN7VXA9</accession>
<keyword evidence="5" id="KW-0325">Glycoprotein</keyword>
<feature type="region of interest" description="Disordered" evidence="6">
    <location>
        <begin position="37"/>
        <end position="58"/>
    </location>
</feature>
<dbReference type="InterPro" id="IPR029058">
    <property type="entry name" value="AB_hydrolase_fold"/>
</dbReference>
<dbReference type="FunFam" id="3.40.50.1820:FF:000165">
    <property type="entry name" value="Serine peptidase, putative"/>
    <property type="match status" value="1"/>
</dbReference>
<dbReference type="AlphaFoldDB" id="A0AAN7VXA9"/>
<evidence type="ECO:0008006" key="9">
    <source>
        <dbReference type="Google" id="ProtNLM"/>
    </source>
</evidence>
<dbReference type="GO" id="GO:0006508">
    <property type="term" value="P:proteolysis"/>
    <property type="evidence" value="ECO:0007669"/>
    <property type="project" value="UniProtKB-KW"/>
</dbReference>
<gene>
    <name evidence="7" type="ORF">LTR97_012188</name>
</gene>
<dbReference type="SUPFAM" id="SSF53474">
    <property type="entry name" value="alpha/beta-Hydrolases"/>
    <property type="match status" value="1"/>
</dbReference>
<keyword evidence="3" id="KW-0732">Signal</keyword>
<dbReference type="GO" id="GO:0008239">
    <property type="term" value="F:dipeptidyl-peptidase activity"/>
    <property type="evidence" value="ECO:0007669"/>
    <property type="project" value="TreeGrafter"/>
</dbReference>
<evidence type="ECO:0000256" key="6">
    <source>
        <dbReference type="SAM" id="MobiDB-lite"/>
    </source>
</evidence>
<organism evidence="7 8">
    <name type="scientific">Elasticomyces elasticus</name>
    <dbReference type="NCBI Taxonomy" id="574655"/>
    <lineage>
        <taxon>Eukaryota</taxon>
        <taxon>Fungi</taxon>
        <taxon>Dikarya</taxon>
        <taxon>Ascomycota</taxon>
        <taxon>Pezizomycotina</taxon>
        <taxon>Dothideomycetes</taxon>
        <taxon>Dothideomycetidae</taxon>
        <taxon>Mycosphaerellales</taxon>
        <taxon>Teratosphaeriaceae</taxon>
        <taxon>Elasticomyces</taxon>
    </lineage>
</organism>
<dbReference type="PANTHER" id="PTHR11010:SF23">
    <property type="entry name" value="SERINE PEPTIDASE"/>
    <property type="match status" value="1"/>
</dbReference>
<dbReference type="Proteomes" id="UP001310594">
    <property type="component" value="Unassembled WGS sequence"/>
</dbReference>
<evidence type="ECO:0000256" key="4">
    <source>
        <dbReference type="ARBA" id="ARBA00022801"/>
    </source>
</evidence>
<evidence type="ECO:0000313" key="7">
    <source>
        <dbReference type="EMBL" id="KAK5690632.1"/>
    </source>
</evidence>
<sequence length="537" mass="58676">MRAALILAAAASTYAQFHGRGQGHSYGGHHGWNNMPGRDWQDVPSSGNTTFTQLTDHSDPSVGTFEQFYFYDSTHWKGPGSPVILFTPGEIAAAGYASYLTINRTTGVLAAEIGAAVIVLEHRYWGTSSPYTELTTANMTYLTLANSIKDLTYFANTAKLPFAHHGSNAADVPWILMGGSYSGALTAWTESVAPGTFWAYWASSAVVEAISDFWSYFLPVELGMPKNCSSDVHLVIDYMDGVLKSGNESEIYELKDMFGLTNVTHNDDFMGVLENGPWQWQSNQFSSGPNGPFYKWCDAVEGVTNATNSTVRPGPEGVGLEKALAGYATWVKNFIPGTCEASGYAEFNGTNNTYCFNTYDGTSPQFTDLAVDNVYNRQWNWMLCNEPFGYWQDGAPDGTPSLVSRLIDADYWVRQCDLWFPTGPNGETYGIAKGKTEADTNAYTGGWDDRNSTRLLYVNGGYDPWRDATVSADIRPGGPLESTDEVPVLIVPGGFHTSDLQTANGAASASAKAVIDQGLAQMVEWVGEFPKRRHWTA</sequence>
<name>A0AAN7VXA9_9PEZI</name>
<keyword evidence="4" id="KW-0378">Hydrolase</keyword>
<comment type="similarity">
    <text evidence="1">Belongs to the peptidase S28 family.</text>
</comment>
<evidence type="ECO:0000313" key="8">
    <source>
        <dbReference type="Proteomes" id="UP001310594"/>
    </source>
</evidence>
<comment type="caution">
    <text evidence="7">The sequence shown here is derived from an EMBL/GenBank/DDBJ whole genome shotgun (WGS) entry which is preliminary data.</text>
</comment>
<dbReference type="Pfam" id="PF05577">
    <property type="entry name" value="Peptidase_S28"/>
    <property type="match status" value="2"/>
</dbReference>
<dbReference type="InterPro" id="IPR008758">
    <property type="entry name" value="Peptidase_S28"/>
</dbReference>
<dbReference type="PANTHER" id="PTHR11010">
    <property type="entry name" value="PROTEASE S28 PRO-X CARBOXYPEPTIDASE-RELATED"/>
    <property type="match status" value="1"/>
</dbReference>
<dbReference type="GO" id="GO:0070008">
    <property type="term" value="F:serine-type exopeptidase activity"/>
    <property type="evidence" value="ECO:0007669"/>
    <property type="project" value="InterPro"/>
</dbReference>
<evidence type="ECO:0000256" key="1">
    <source>
        <dbReference type="ARBA" id="ARBA00011079"/>
    </source>
</evidence>
<dbReference type="Gene3D" id="3.40.50.1820">
    <property type="entry name" value="alpha/beta hydrolase"/>
    <property type="match status" value="2"/>
</dbReference>
<protein>
    <recommendedName>
        <fullName evidence="9">Serine peptidase</fullName>
    </recommendedName>
</protein>
<proteinExistence type="inferred from homology"/>
<feature type="compositionally biased region" description="Polar residues" evidence="6">
    <location>
        <begin position="43"/>
        <end position="55"/>
    </location>
</feature>
<dbReference type="EMBL" id="JAVRQU010000024">
    <property type="protein sequence ID" value="KAK5690632.1"/>
    <property type="molecule type" value="Genomic_DNA"/>
</dbReference>